<evidence type="ECO:0000256" key="5">
    <source>
        <dbReference type="ARBA" id="ARBA00022782"/>
    </source>
</evidence>
<keyword evidence="2" id="KW-0217">Developmental protein</keyword>
<feature type="compositionally biased region" description="Low complexity" evidence="9">
    <location>
        <begin position="25"/>
        <end position="35"/>
    </location>
</feature>
<dbReference type="InterPro" id="IPR036236">
    <property type="entry name" value="Znf_C2H2_sf"/>
</dbReference>
<dbReference type="RefSeq" id="XP_019707341.1">
    <property type="nucleotide sequence ID" value="XM_019851782.2"/>
</dbReference>
<feature type="region of interest" description="Disordered" evidence="9">
    <location>
        <begin position="1"/>
        <end position="46"/>
    </location>
</feature>
<dbReference type="PROSITE" id="PS00028">
    <property type="entry name" value="ZINC_FINGER_C2H2_1"/>
    <property type="match status" value="1"/>
</dbReference>
<evidence type="ECO:0000313" key="12">
    <source>
        <dbReference type="RefSeq" id="XP_019707341.1"/>
    </source>
</evidence>
<keyword evidence="5" id="KW-0221">Differentiation</keyword>
<evidence type="ECO:0000256" key="1">
    <source>
        <dbReference type="ARBA" id="ARBA00004123"/>
    </source>
</evidence>
<comment type="subcellular location">
    <subcellularLocation>
        <location evidence="1">Nucleus</location>
    </subcellularLocation>
</comment>
<protein>
    <submittedName>
        <fullName evidence="12">Zinc finger protein STAMENLESS 1-like</fullName>
    </submittedName>
</protein>
<dbReference type="GO" id="GO:0003700">
    <property type="term" value="F:DNA-binding transcription factor activity"/>
    <property type="evidence" value="ECO:0007669"/>
    <property type="project" value="InterPro"/>
</dbReference>
<keyword evidence="4 8" id="KW-0863">Zinc-finger</keyword>
<dbReference type="KEGG" id="egu:105048557"/>
<keyword evidence="11" id="KW-1185">Reference proteome</keyword>
<dbReference type="PROSITE" id="PS50157">
    <property type="entry name" value="ZINC_FINGER_C2H2_2"/>
    <property type="match status" value="1"/>
</dbReference>
<keyword evidence="6" id="KW-0862">Zinc</keyword>
<dbReference type="PANTHER" id="PTHR45730:SF32">
    <property type="entry name" value="ZINC FINGER PROTEIN JAGGED"/>
    <property type="match status" value="1"/>
</dbReference>
<evidence type="ECO:0000256" key="3">
    <source>
        <dbReference type="ARBA" id="ARBA00022723"/>
    </source>
</evidence>
<dbReference type="OrthoDB" id="1721933at2759"/>
<reference evidence="12" key="1">
    <citation type="submission" date="2025-08" db="UniProtKB">
        <authorList>
            <consortium name="RefSeq"/>
        </authorList>
    </citation>
    <scope>IDENTIFICATION</scope>
</reference>
<evidence type="ECO:0000256" key="9">
    <source>
        <dbReference type="SAM" id="MobiDB-lite"/>
    </source>
</evidence>
<keyword evidence="7" id="KW-0539">Nucleus</keyword>
<dbReference type="Gene3D" id="3.30.160.60">
    <property type="entry name" value="Classic Zinc Finger"/>
    <property type="match status" value="1"/>
</dbReference>
<dbReference type="Proteomes" id="UP000504607">
    <property type="component" value="Chromosome 7"/>
</dbReference>
<dbReference type="GO" id="GO:0005634">
    <property type="term" value="C:nucleus"/>
    <property type="evidence" value="ECO:0007669"/>
    <property type="project" value="UniProtKB-SubCell"/>
</dbReference>
<dbReference type="GeneID" id="105048557"/>
<sequence>MRPEGNPLDLNNLPEEYGKQALEESSTTTAASTDTTRFKKKKSEGKDDSAKVYECRFCSLKFCKSQALGGHMNRHRQERETETLNRARQLVFSNEGLAGAGAHMGSLRDLNLGGTQPIPPGGFQHRGGGIGDPCLQYRPVYPRLTTPSPPLQPYVYPTTSSHPIPYPSPHPSMGDYFIGHVLNSSSQHQVHRPSYEPDSSYTCFGAPLAHGLPMEGVRAPMGRESSGNQADGMNWSYGHGPHMDSSSSTIDRFRDNF</sequence>
<gene>
    <name evidence="12" type="primary">LOC105048557</name>
</gene>
<accession>A0A6J0PLW8</accession>
<dbReference type="GO" id="GO:0048440">
    <property type="term" value="P:carpel development"/>
    <property type="evidence" value="ECO:0007669"/>
    <property type="project" value="UniProtKB-ARBA"/>
</dbReference>
<evidence type="ECO:0000259" key="10">
    <source>
        <dbReference type="PROSITE" id="PS50157"/>
    </source>
</evidence>
<dbReference type="FunFam" id="3.30.160.60:FF:002425">
    <property type="entry name" value="Zinc finger protein STAMENLESS 1"/>
    <property type="match status" value="1"/>
</dbReference>
<proteinExistence type="predicted"/>
<dbReference type="PANTHER" id="PTHR45730">
    <property type="entry name" value="ZINC FINGER PROTEIN JAGGED"/>
    <property type="match status" value="1"/>
</dbReference>
<evidence type="ECO:0000313" key="11">
    <source>
        <dbReference type="Proteomes" id="UP000504607"/>
    </source>
</evidence>
<evidence type="ECO:0000256" key="8">
    <source>
        <dbReference type="PROSITE-ProRule" id="PRU00042"/>
    </source>
</evidence>
<dbReference type="FunCoup" id="A0A6J0PLW8">
    <property type="interactions" value="64"/>
</dbReference>
<evidence type="ECO:0000256" key="2">
    <source>
        <dbReference type="ARBA" id="ARBA00022473"/>
    </source>
</evidence>
<dbReference type="InParanoid" id="A0A6J0PLW8"/>
<evidence type="ECO:0000256" key="7">
    <source>
        <dbReference type="ARBA" id="ARBA00023242"/>
    </source>
</evidence>
<name>A0A6J0PLW8_ELAGV</name>
<evidence type="ECO:0000256" key="6">
    <source>
        <dbReference type="ARBA" id="ARBA00022833"/>
    </source>
</evidence>
<dbReference type="GO" id="GO:0048443">
    <property type="term" value="P:stamen development"/>
    <property type="evidence" value="ECO:0007669"/>
    <property type="project" value="UniProtKB-ARBA"/>
</dbReference>
<organism evidence="11 12">
    <name type="scientific">Elaeis guineensis var. tenera</name>
    <name type="common">Oil palm</name>
    <dbReference type="NCBI Taxonomy" id="51953"/>
    <lineage>
        <taxon>Eukaryota</taxon>
        <taxon>Viridiplantae</taxon>
        <taxon>Streptophyta</taxon>
        <taxon>Embryophyta</taxon>
        <taxon>Tracheophyta</taxon>
        <taxon>Spermatophyta</taxon>
        <taxon>Magnoliopsida</taxon>
        <taxon>Liliopsida</taxon>
        <taxon>Arecaceae</taxon>
        <taxon>Arecoideae</taxon>
        <taxon>Cocoseae</taxon>
        <taxon>Elaeidinae</taxon>
        <taxon>Elaeis</taxon>
    </lineage>
</organism>
<evidence type="ECO:0000256" key="4">
    <source>
        <dbReference type="ARBA" id="ARBA00022771"/>
    </source>
</evidence>
<dbReference type="SUPFAM" id="SSF57667">
    <property type="entry name" value="beta-beta-alpha zinc fingers"/>
    <property type="match status" value="1"/>
</dbReference>
<dbReference type="InterPro" id="IPR013087">
    <property type="entry name" value="Znf_C2H2_type"/>
</dbReference>
<dbReference type="GO" id="GO:0008270">
    <property type="term" value="F:zinc ion binding"/>
    <property type="evidence" value="ECO:0007669"/>
    <property type="project" value="UniProtKB-KW"/>
</dbReference>
<keyword evidence="3" id="KW-0479">Metal-binding</keyword>
<dbReference type="AlphaFoldDB" id="A0A6J0PLW8"/>
<feature type="domain" description="C2H2-type" evidence="10">
    <location>
        <begin position="53"/>
        <end position="80"/>
    </location>
</feature>
<dbReference type="InterPro" id="IPR045320">
    <property type="entry name" value="JAGGED/SL1-like"/>
</dbReference>
<dbReference type="GO" id="GO:0030154">
    <property type="term" value="P:cell differentiation"/>
    <property type="evidence" value="ECO:0007669"/>
    <property type="project" value="UniProtKB-KW"/>
</dbReference>